<name>A0A2S3R071_VIBVL</name>
<evidence type="ECO:0000256" key="2">
    <source>
        <dbReference type="ARBA" id="ARBA00007362"/>
    </source>
</evidence>
<proteinExistence type="inferred from homology"/>
<dbReference type="Proteomes" id="UP000237466">
    <property type="component" value="Unassembled WGS sequence"/>
</dbReference>
<dbReference type="RefSeq" id="WP_015728159.1">
    <property type="nucleotide sequence ID" value="NZ_CP012740.1"/>
</dbReference>
<evidence type="ECO:0000256" key="4">
    <source>
        <dbReference type="ARBA" id="ARBA00022989"/>
    </source>
</evidence>
<dbReference type="Pfam" id="PF00892">
    <property type="entry name" value="EamA"/>
    <property type="match status" value="2"/>
</dbReference>
<dbReference type="AlphaFoldDB" id="A0A2S3R071"/>
<dbReference type="PANTHER" id="PTHR32322:SF2">
    <property type="entry name" value="EAMA DOMAIN-CONTAINING PROTEIN"/>
    <property type="match status" value="1"/>
</dbReference>
<dbReference type="InterPro" id="IPR037185">
    <property type="entry name" value="EmrE-like"/>
</dbReference>
<keyword evidence="3" id="KW-0812">Transmembrane</keyword>
<gene>
    <name evidence="7" type="ORF">CRN52_16490</name>
</gene>
<evidence type="ECO:0000256" key="1">
    <source>
        <dbReference type="ARBA" id="ARBA00004141"/>
    </source>
</evidence>
<dbReference type="EMBL" id="PDGH01000113">
    <property type="protein sequence ID" value="POB45571.1"/>
    <property type="molecule type" value="Genomic_DNA"/>
</dbReference>
<organism evidence="7 8">
    <name type="scientific">Vibrio vulnificus</name>
    <dbReference type="NCBI Taxonomy" id="672"/>
    <lineage>
        <taxon>Bacteria</taxon>
        <taxon>Pseudomonadati</taxon>
        <taxon>Pseudomonadota</taxon>
        <taxon>Gammaproteobacteria</taxon>
        <taxon>Vibrionales</taxon>
        <taxon>Vibrionaceae</taxon>
        <taxon>Vibrio</taxon>
    </lineage>
</organism>
<evidence type="ECO:0000256" key="5">
    <source>
        <dbReference type="ARBA" id="ARBA00023136"/>
    </source>
</evidence>
<dbReference type="Gene3D" id="1.10.3730.20">
    <property type="match status" value="1"/>
</dbReference>
<feature type="domain" description="EamA" evidence="6">
    <location>
        <begin position="155"/>
        <end position="294"/>
    </location>
</feature>
<dbReference type="SUPFAM" id="SSF103481">
    <property type="entry name" value="Multidrug resistance efflux transporter EmrE"/>
    <property type="match status" value="2"/>
</dbReference>
<comment type="similarity">
    <text evidence="2">Belongs to the EamA transporter family.</text>
</comment>
<keyword evidence="4" id="KW-1133">Transmembrane helix</keyword>
<keyword evidence="5" id="KW-0472">Membrane</keyword>
<evidence type="ECO:0000313" key="8">
    <source>
        <dbReference type="Proteomes" id="UP000237466"/>
    </source>
</evidence>
<protein>
    <submittedName>
        <fullName evidence="7">EamA/RhaT family transporter</fullName>
    </submittedName>
</protein>
<comment type="subcellular location">
    <subcellularLocation>
        <location evidence="1">Membrane</location>
        <topology evidence="1">Multi-pass membrane protein</topology>
    </subcellularLocation>
</comment>
<reference evidence="7 8" key="1">
    <citation type="journal article" date="2018" name="Front. Microbiol.">
        <title>Phylogeny of Vibrio vulnificus from the Analysis of the Core-Genome: Implications for Intra-Species Taxonomy.</title>
        <authorList>
            <person name="Roig F.J."/>
            <person name="Gonzalez-Candelas F."/>
            <person name="Sanjuan E."/>
            <person name="Fouz B."/>
            <person name="Feil E.J."/>
            <person name="Llorens C."/>
            <person name="Baker-Austin C."/>
            <person name="Oliver J.D."/>
            <person name="Danin-Poleg Y."/>
            <person name="Gibas C.J."/>
            <person name="Kashi Y."/>
            <person name="Gulig P.A."/>
            <person name="Morrison S.S."/>
            <person name="Amaro C."/>
        </authorList>
    </citation>
    <scope>NUCLEOTIDE SEQUENCE [LARGE SCALE GENOMIC DNA]</scope>
    <source>
        <strain evidence="7 8">CECT4608</strain>
    </source>
</reference>
<dbReference type="GO" id="GO:0016020">
    <property type="term" value="C:membrane"/>
    <property type="evidence" value="ECO:0007669"/>
    <property type="project" value="UniProtKB-SubCell"/>
</dbReference>
<comment type="caution">
    <text evidence="7">The sequence shown here is derived from an EMBL/GenBank/DDBJ whole genome shotgun (WGS) entry which is preliminary data.</text>
</comment>
<evidence type="ECO:0000259" key="6">
    <source>
        <dbReference type="Pfam" id="PF00892"/>
    </source>
</evidence>
<accession>A0A2S3R071</accession>
<sequence>MLLGYLAIGATLLLWSGFFLSLKGGAISALQPADIAFTRFVVPMICLLPIVVRTRRSVASVPFRYWLGMFVGSGLPYLLVAGTAMQFVPVSHGSALVPGTLPLFVTGIAVLLFKQPLSQHRVIGLSLVVVGIGLFLVPHLGLYQNQLNANGQETTGHLLFLVGSLMWAIFTICARVANLNPLVASGVIAFASMLLLTILVNLGVLDSYLLNTPIHQWPWYELFGHLLVQGIGAGLLAAFTYLYAVKVLGAERSAAFGSATPVLATLLAIPIFGEYPDPLTWIALFVVSCGSLIASNVFMRHDSSMDYRPPQHHQVKPSSESSVP</sequence>
<evidence type="ECO:0000256" key="3">
    <source>
        <dbReference type="ARBA" id="ARBA00022692"/>
    </source>
</evidence>
<dbReference type="InterPro" id="IPR000620">
    <property type="entry name" value="EamA_dom"/>
</dbReference>
<feature type="domain" description="EamA" evidence="6">
    <location>
        <begin position="3"/>
        <end position="136"/>
    </location>
</feature>
<evidence type="ECO:0000313" key="7">
    <source>
        <dbReference type="EMBL" id="POB45571.1"/>
    </source>
</evidence>
<dbReference type="PANTHER" id="PTHR32322">
    <property type="entry name" value="INNER MEMBRANE TRANSPORTER"/>
    <property type="match status" value="1"/>
</dbReference>
<dbReference type="InterPro" id="IPR050638">
    <property type="entry name" value="AA-Vitamin_Transporters"/>
</dbReference>